<evidence type="ECO:0000256" key="1">
    <source>
        <dbReference type="ARBA" id="ARBA00008575"/>
    </source>
</evidence>
<dbReference type="InterPro" id="IPR036640">
    <property type="entry name" value="ABC1_TM_sf"/>
</dbReference>
<evidence type="ECO:0000313" key="9">
    <source>
        <dbReference type="EMBL" id="CAG8588892.1"/>
    </source>
</evidence>
<organism evidence="9 10">
    <name type="scientific">Cetraspora pellucida</name>
    <dbReference type="NCBI Taxonomy" id="1433469"/>
    <lineage>
        <taxon>Eukaryota</taxon>
        <taxon>Fungi</taxon>
        <taxon>Fungi incertae sedis</taxon>
        <taxon>Mucoromycota</taxon>
        <taxon>Glomeromycotina</taxon>
        <taxon>Glomeromycetes</taxon>
        <taxon>Diversisporales</taxon>
        <taxon>Gigasporaceae</taxon>
        <taxon>Cetraspora</taxon>
    </lineage>
</organism>
<name>A0A9N9C5N7_9GLOM</name>
<evidence type="ECO:0000256" key="4">
    <source>
        <dbReference type="ARBA" id="ARBA00022989"/>
    </source>
</evidence>
<dbReference type="GO" id="GO:0140359">
    <property type="term" value="F:ABC-type transporter activity"/>
    <property type="evidence" value="ECO:0007669"/>
    <property type="project" value="InterPro"/>
</dbReference>
<evidence type="ECO:0000256" key="3">
    <source>
        <dbReference type="ARBA" id="ARBA00022692"/>
    </source>
</evidence>
<dbReference type="GO" id="GO:0007031">
    <property type="term" value="P:peroxisome organization"/>
    <property type="evidence" value="ECO:0007669"/>
    <property type="project" value="TreeGrafter"/>
</dbReference>
<dbReference type="InterPro" id="IPR011527">
    <property type="entry name" value="ABC1_TM_dom"/>
</dbReference>
<accession>A0A9N9C5N7</accession>
<feature type="transmembrane region" description="Helical" evidence="6">
    <location>
        <begin position="154"/>
        <end position="177"/>
    </location>
</feature>
<evidence type="ECO:0000259" key="8">
    <source>
        <dbReference type="Pfam" id="PF06472"/>
    </source>
</evidence>
<dbReference type="GO" id="GO:0015910">
    <property type="term" value="P:long-chain fatty acid import into peroxisome"/>
    <property type="evidence" value="ECO:0007669"/>
    <property type="project" value="TreeGrafter"/>
</dbReference>
<dbReference type="Pfam" id="PF06472">
    <property type="entry name" value="ABC_membrane_2"/>
    <property type="match status" value="1"/>
</dbReference>
<keyword evidence="3 6" id="KW-0812">Transmembrane</keyword>
<dbReference type="EMBL" id="CAJVQA010003998">
    <property type="protein sequence ID" value="CAG8588892.1"/>
    <property type="molecule type" value="Genomic_DNA"/>
</dbReference>
<dbReference type="InterPro" id="IPR027417">
    <property type="entry name" value="P-loop_NTPase"/>
</dbReference>
<dbReference type="GO" id="GO:0005324">
    <property type="term" value="F:long-chain fatty acid transmembrane transporter activity"/>
    <property type="evidence" value="ECO:0007669"/>
    <property type="project" value="TreeGrafter"/>
</dbReference>
<protein>
    <submittedName>
        <fullName evidence="9">17940_t:CDS:1</fullName>
    </submittedName>
</protein>
<keyword evidence="4 6" id="KW-1133">Transmembrane helix</keyword>
<dbReference type="PANTHER" id="PTHR11384">
    <property type="entry name" value="ATP-BINDING CASSETTE, SUB-FAMILY D MEMBER"/>
    <property type="match status" value="1"/>
</dbReference>
<dbReference type="GO" id="GO:0016887">
    <property type="term" value="F:ATP hydrolysis activity"/>
    <property type="evidence" value="ECO:0007669"/>
    <property type="project" value="InterPro"/>
</dbReference>
<keyword evidence="10" id="KW-1185">Reference proteome</keyword>
<dbReference type="PANTHER" id="PTHR11384:SF67">
    <property type="entry name" value="ATP-BINDING CASSETTE SUB-FAMILY D MEMBER 1"/>
    <property type="match status" value="1"/>
</dbReference>
<feature type="domain" description="ABC transporter" evidence="7">
    <location>
        <begin position="550"/>
        <end position="673"/>
    </location>
</feature>
<comment type="similarity">
    <text evidence="1">Belongs to the ABC transporter superfamily. ABCD family. Peroxisomal fatty acyl CoA transporter (TC 3.A.1.203) subfamily.</text>
</comment>
<feature type="domain" description="ABC transmembrane type-1" evidence="8">
    <location>
        <begin position="141"/>
        <end position="416"/>
    </location>
</feature>
<evidence type="ECO:0000313" key="10">
    <source>
        <dbReference type="Proteomes" id="UP000789759"/>
    </source>
</evidence>
<dbReference type="Gene3D" id="1.20.1560.10">
    <property type="entry name" value="ABC transporter type 1, transmembrane domain"/>
    <property type="match status" value="1"/>
</dbReference>
<feature type="transmembrane region" description="Helical" evidence="6">
    <location>
        <begin position="197"/>
        <end position="216"/>
    </location>
</feature>
<dbReference type="GO" id="GO:0005778">
    <property type="term" value="C:peroxisomal membrane"/>
    <property type="evidence" value="ECO:0007669"/>
    <property type="project" value="TreeGrafter"/>
</dbReference>
<sequence length="677" mass="76460">MVAFSKPLDRLPVPLQAVLEPVTSNVPRQPYSKTKVVASAAVITLAVYITNYIYKRRIENSGSQIIYPLSGLNDRIDAFDGPVSGNNKYTLTVPYKNRTAKVTVRPTSTETFKKHKKLFPAVTSSQRVGVNKIFFKQLSAILKIIIPKIRSKEVIILVLHSVFLVLRTWLSIVVARLDGRIVRDLVAANGKEFLKGIMYWFAIAIPATYTNSMVNIEDKLIDHLKLDLVCSKTRLTRYVHDLYLNKETAYYKTINLDNRIGGADQFITTDIARFCDGLASLYSNLGKPLLDTIIFNYQLTKSIGLAGMIGLFGNYLLTAWILRKATPAFGKLAAHEAKLEGDFRAAHTRLITNAEEIAFYNGADLELSILNRTYTKLIKHINSIFKIRIAYNMFEDFLIKYCWSAIGLLMCSVPVFFPTWGGRGGRQELDGGNTVYGKERDRTKAFITNKRLMLTLADAGGRMMYSYKELAELAGYTSRVYNLLSVLHSLYAGEYVATPRPLNFPDDQEFYSLGDIHGEVIYGYNGLKFESVPIVAPNAGNERGGEELIKSLNIAINPGEHLLITGPNGIGKTSVARVISRLWPLFRGRLSRPEEKDIFYIPQRPYLSIGTLRDQIIYPHSLTDMKRSGRTDKELLEILRVVHLANIPDREGGWETQKEWKDVFSGGEKQRVYFLEF</sequence>
<dbReference type="GO" id="GO:0005524">
    <property type="term" value="F:ATP binding"/>
    <property type="evidence" value="ECO:0007669"/>
    <property type="project" value="InterPro"/>
</dbReference>
<evidence type="ECO:0000256" key="6">
    <source>
        <dbReference type="SAM" id="Phobius"/>
    </source>
</evidence>
<gene>
    <name evidence="9" type="ORF">CPELLU_LOCUS6438</name>
</gene>
<dbReference type="AlphaFoldDB" id="A0A9N9C5N7"/>
<reference evidence="9" key="1">
    <citation type="submission" date="2021-06" db="EMBL/GenBank/DDBJ databases">
        <authorList>
            <person name="Kallberg Y."/>
            <person name="Tangrot J."/>
            <person name="Rosling A."/>
        </authorList>
    </citation>
    <scope>NUCLEOTIDE SEQUENCE</scope>
    <source>
        <strain evidence="9">FL966</strain>
    </source>
</reference>
<proteinExistence type="inferred from homology"/>
<dbReference type="GO" id="GO:0042760">
    <property type="term" value="P:very long-chain fatty acid catabolic process"/>
    <property type="evidence" value="ECO:0007669"/>
    <property type="project" value="TreeGrafter"/>
</dbReference>
<evidence type="ECO:0000259" key="7">
    <source>
        <dbReference type="Pfam" id="PF00005"/>
    </source>
</evidence>
<feature type="transmembrane region" description="Helical" evidence="6">
    <location>
        <begin position="36"/>
        <end position="54"/>
    </location>
</feature>
<feature type="transmembrane region" description="Helical" evidence="6">
    <location>
        <begin position="303"/>
        <end position="322"/>
    </location>
</feature>
<dbReference type="GO" id="GO:0006635">
    <property type="term" value="P:fatty acid beta-oxidation"/>
    <property type="evidence" value="ECO:0007669"/>
    <property type="project" value="TreeGrafter"/>
</dbReference>
<dbReference type="Gene3D" id="3.40.50.300">
    <property type="entry name" value="P-loop containing nucleotide triphosphate hydrolases"/>
    <property type="match status" value="1"/>
</dbReference>
<dbReference type="InterPro" id="IPR050835">
    <property type="entry name" value="ABC_transporter_sub-D"/>
</dbReference>
<dbReference type="SUPFAM" id="SSF90123">
    <property type="entry name" value="ABC transporter transmembrane region"/>
    <property type="match status" value="1"/>
</dbReference>
<dbReference type="SUPFAM" id="SSF52540">
    <property type="entry name" value="P-loop containing nucleoside triphosphate hydrolases"/>
    <property type="match status" value="1"/>
</dbReference>
<dbReference type="Pfam" id="PF00005">
    <property type="entry name" value="ABC_tran"/>
    <property type="match status" value="1"/>
</dbReference>
<dbReference type="Proteomes" id="UP000789759">
    <property type="component" value="Unassembled WGS sequence"/>
</dbReference>
<evidence type="ECO:0000256" key="2">
    <source>
        <dbReference type="ARBA" id="ARBA00022448"/>
    </source>
</evidence>
<comment type="caution">
    <text evidence="9">The sequence shown here is derived from an EMBL/GenBank/DDBJ whole genome shotgun (WGS) entry which is preliminary data.</text>
</comment>
<dbReference type="OrthoDB" id="422637at2759"/>
<keyword evidence="2" id="KW-0813">Transport</keyword>
<dbReference type="InterPro" id="IPR003439">
    <property type="entry name" value="ABC_transporter-like_ATP-bd"/>
</dbReference>
<keyword evidence="5 6" id="KW-0472">Membrane</keyword>
<evidence type="ECO:0000256" key="5">
    <source>
        <dbReference type="ARBA" id="ARBA00023136"/>
    </source>
</evidence>